<evidence type="ECO:0000256" key="4">
    <source>
        <dbReference type="ARBA" id="ARBA00023242"/>
    </source>
</evidence>
<evidence type="ECO:0000313" key="8">
    <source>
        <dbReference type="Proteomes" id="UP000549394"/>
    </source>
</evidence>
<accession>A0A7I8VED0</accession>
<dbReference type="Pfam" id="PF08265">
    <property type="entry name" value="YL1_C"/>
    <property type="match status" value="1"/>
</dbReference>
<dbReference type="SMART" id="SM00993">
    <property type="entry name" value="YL1_C"/>
    <property type="match status" value="1"/>
</dbReference>
<dbReference type="OrthoDB" id="49520at2759"/>
<dbReference type="AlphaFoldDB" id="A0A7I8VED0"/>
<keyword evidence="4" id="KW-0539">Nucleus</keyword>
<dbReference type="Proteomes" id="UP000549394">
    <property type="component" value="Unassembled WGS sequence"/>
</dbReference>
<keyword evidence="3" id="KW-0804">Transcription</keyword>
<feature type="compositionally biased region" description="Basic residues" evidence="5">
    <location>
        <begin position="15"/>
        <end position="24"/>
    </location>
</feature>
<feature type="region of interest" description="Disordered" evidence="5">
    <location>
        <begin position="1"/>
        <end position="36"/>
    </location>
</feature>
<evidence type="ECO:0000256" key="5">
    <source>
        <dbReference type="SAM" id="MobiDB-lite"/>
    </source>
</evidence>
<feature type="compositionally biased region" description="Polar residues" evidence="5">
    <location>
        <begin position="1"/>
        <end position="14"/>
    </location>
</feature>
<reference evidence="7 8" key="1">
    <citation type="submission" date="2020-08" db="EMBL/GenBank/DDBJ databases">
        <authorList>
            <person name="Hejnol A."/>
        </authorList>
    </citation>
    <scope>NUCLEOTIDE SEQUENCE [LARGE SCALE GENOMIC DNA]</scope>
</reference>
<comment type="subcellular location">
    <subcellularLocation>
        <location evidence="1">Nucleus</location>
    </subcellularLocation>
</comment>
<name>A0A7I8VED0_9ANNE</name>
<keyword evidence="2" id="KW-0805">Transcription regulation</keyword>
<evidence type="ECO:0000256" key="1">
    <source>
        <dbReference type="ARBA" id="ARBA00004123"/>
    </source>
</evidence>
<sequence length="186" mass="21028">MSTRNSPADRTSSPPKKKRKKAAKIRVSLPTSKKKKVPEVENIEIDINKEDTDSQSINLEDINEEECTEEVQKKKLPFKNPNFVHSCKGTGTSKRSRIWKSLKQIVTMERSMLTNPDQIIYSSIDVPPSFAPPAKFSDLSGFPAKYMDPLSKLRFSNKEEYSRIKLLPGDIVSGYLSLRKASQVVP</sequence>
<evidence type="ECO:0000313" key="7">
    <source>
        <dbReference type="EMBL" id="CAD5113628.1"/>
    </source>
</evidence>
<proteinExistence type="predicted"/>
<dbReference type="PANTHER" id="PTHR31200:SF1">
    <property type="entry name" value="INO80 COMPLEX SUBUNIT C"/>
    <property type="match status" value="1"/>
</dbReference>
<dbReference type="PANTHER" id="PTHR31200">
    <property type="entry name" value="INO80 COMPLEX SUBUNIT C"/>
    <property type="match status" value="1"/>
</dbReference>
<gene>
    <name evidence="7" type="ORF">DGYR_LOCUS2585</name>
</gene>
<dbReference type="GO" id="GO:0031011">
    <property type="term" value="C:Ino80 complex"/>
    <property type="evidence" value="ECO:0007669"/>
    <property type="project" value="InterPro"/>
</dbReference>
<evidence type="ECO:0000259" key="6">
    <source>
        <dbReference type="SMART" id="SM00993"/>
    </source>
</evidence>
<dbReference type="EMBL" id="CAJFCJ010000004">
    <property type="protein sequence ID" value="CAD5113628.1"/>
    <property type="molecule type" value="Genomic_DNA"/>
</dbReference>
<evidence type="ECO:0000256" key="3">
    <source>
        <dbReference type="ARBA" id="ARBA00023163"/>
    </source>
</evidence>
<dbReference type="InterPro" id="IPR029525">
    <property type="entry name" value="INO80C/Ies6"/>
</dbReference>
<dbReference type="GO" id="GO:0006338">
    <property type="term" value="P:chromatin remodeling"/>
    <property type="evidence" value="ECO:0007669"/>
    <property type="project" value="InterPro"/>
</dbReference>
<organism evidence="7 8">
    <name type="scientific">Dimorphilus gyrociliatus</name>
    <dbReference type="NCBI Taxonomy" id="2664684"/>
    <lineage>
        <taxon>Eukaryota</taxon>
        <taxon>Metazoa</taxon>
        <taxon>Spiralia</taxon>
        <taxon>Lophotrochozoa</taxon>
        <taxon>Annelida</taxon>
        <taxon>Polychaeta</taxon>
        <taxon>Polychaeta incertae sedis</taxon>
        <taxon>Dinophilidae</taxon>
        <taxon>Dimorphilus</taxon>
    </lineage>
</organism>
<evidence type="ECO:0000256" key="2">
    <source>
        <dbReference type="ARBA" id="ARBA00023015"/>
    </source>
</evidence>
<dbReference type="InterPro" id="IPR013272">
    <property type="entry name" value="Vps72/YL1_C"/>
</dbReference>
<protein>
    <submittedName>
        <fullName evidence="7">DgyrCDS2790</fullName>
    </submittedName>
</protein>
<comment type="caution">
    <text evidence="7">The sequence shown here is derived from an EMBL/GenBank/DDBJ whole genome shotgun (WGS) entry which is preliminary data.</text>
</comment>
<keyword evidence="8" id="KW-1185">Reference proteome</keyword>
<feature type="domain" description="Vps72/YL1 C-terminal" evidence="6">
    <location>
        <begin position="135"/>
        <end position="164"/>
    </location>
</feature>